<dbReference type="GeneID" id="5739688"/>
<dbReference type="RefSeq" id="XP_001712471.1">
    <property type="nucleotide sequence ID" value="XM_001712419.1"/>
</dbReference>
<keyword evidence="1" id="KW-0542">Nucleomorph</keyword>
<gene>
    <name evidence="1" type="ORF">HAN_2g328</name>
</gene>
<protein>
    <submittedName>
        <fullName evidence="1">Uncharacterized protein</fullName>
    </submittedName>
</protein>
<dbReference type="EMBL" id="CP000882">
    <property type="protein sequence ID" value="ABW98146.1"/>
    <property type="molecule type" value="Genomic_DNA"/>
</dbReference>
<dbReference type="AlphaFoldDB" id="A9BKZ1"/>
<geneLocation type="nucleomorph" evidence="1"/>
<reference evidence="1 2" key="1">
    <citation type="journal article" date="2007" name="Proc. Natl. Acad. Sci. U.S.A.">
        <title>Nucleomorph genome of Hemiselmis andersenii reveals complete intron loss and compaction as a driver of protein structure and function.</title>
        <authorList>
            <person name="Lane C.E."/>
            <person name="van den Heuvel K."/>
            <person name="Kozera C."/>
            <person name="Curtis B.A."/>
            <person name="Parsons B.J."/>
            <person name="Bowman S."/>
            <person name="Archibald J.M."/>
        </authorList>
    </citation>
    <scope>NUCLEOTIDE SEQUENCE [LARGE SCALE GENOMIC DNA]</scope>
    <source>
        <strain evidence="1 2">CCMP644</strain>
    </source>
</reference>
<sequence>MKTLINNLLFQKKKELKIKKVFEKIKKVFHSKKFRFIKNWNQKKISNLEKIKTIEIFSFLKKKPFFENFQKRILKEKVFCFFKKKIISEKFFSKPKIKNRKNFSQYGIPIISKTRLVDINEEIKILWQKRKININKAGKKSQKKNLFFNKKWIIFRKIISSLIKKNKILIEEHNKTKNKKKLLYESLFEIRSMELDFREMFKIL</sequence>
<dbReference type="Proteomes" id="UP000243127">
    <property type="component" value="Nucleomorph 2"/>
</dbReference>
<accession>A9BKZ1</accession>
<evidence type="ECO:0000313" key="2">
    <source>
        <dbReference type="Proteomes" id="UP000243127"/>
    </source>
</evidence>
<proteinExistence type="predicted"/>
<name>A9BKZ1_HEMAN</name>
<organism evidence="1 2">
    <name type="scientific">Hemiselmis andersenii</name>
    <name type="common">Cryptophyte alga</name>
    <dbReference type="NCBI Taxonomy" id="464988"/>
    <lineage>
        <taxon>Eukaryota</taxon>
        <taxon>Cryptophyceae</taxon>
        <taxon>Cryptomonadales</taxon>
        <taxon>Hemiselmidaceae</taxon>
        <taxon>Hemiselmis</taxon>
    </lineage>
</organism>
<evidence type="ECO:0000313" key="1">
    <source>
        <dbReference type="EMBL" id="ABW98146.1"/>
    </source>
</evidence>